<keyword evidence="2" id="KW-1185">Reference proteome</keyword>
<dbReference type="EMBL" id="ML120372">
    <property type="protein sequence ID" value="RPB01486.1"/>
    <property type="molecule type" value="Genomic_DNA"/>
</dbReference>
<name>A0A3N4JT14_9PEZI</name>
<protein>
    <submittedName>
        <fullName evidence="1">Uncharacterized protein</fullName>
    </submittedName>
</protein>
<reference evidence="1 2" key="1">
    <citation type="journal article" date="2018" name="Nat. Ecol. Evol.">
        <title>Pezizomycetes genomes reveal the molecular basis of ectomycorrhizal truffle lifestyle.</title>
        <authorList>
            <person name="Murat C."/>
            <person name="Payen T."/>
            <person name="Noel B."/>
            <person name="Kuo A."/>
            <person name="Morin E."/>
            <person name="Chen J."/>
            <person name="Kohler A."/>
            <person name="Krizsan K."/>
            <person name="Balestrini R."/>
            <person name="Da Silva C."/>
            <person name="Montanini B."/>
            <person name="Hainaut M."/>
            <person name="Levati E."/>
            <person name="Barry K.W."/>
            <person name="Belfiori B."/>
            <person name="Cichocki N."/>
            <person name="Clum A."/>
            <person name="Dockter R.B."/>
            <person name="Fauchery L."/>
            <person name="Guy J."/>
            <person name="Iotti M."/>
            <person name="Le Tacon F."/>
            <person name="Lindquist E.A."/>
            <person name="Lipzen A."/>
            <person name="Malagnac F."/>
            <person name="Mello A."/>
            <person name="Molinier V."/>
            <person name="Miyauchi S."/>
            <person name="Poulain J."/>
            <person name="Riccioni C."/>
            <person name="Rubini A."/>
            <person name="Sitrit Y."/>
            <person name="Splivallo R."/>
            <person name="Traeger S."/>
            <person name="Wang M."/>
            <person name="Zifcakova L."/>
            <person name="Wipf D."/>
            <person name="Zambonelli A."/>
            <person name="Paolocci F."/>
            <person name="Nowrousian M."/>
            <person name="Ottonello S."/>
            <person name="Baldrian P."/>
            <person name="Spatafora J.W."/>
            <person name="Henrissat B."/>
            <person name="Nagy L.G."/>
            <person name="Aury J.M."/>
            <person name="Wincker P."/>
            <person name="Grigoriev I.V."/>
            <person name="Bonfante P."/>
            <person name="Martin F.M."/>
        </authorList>
    </citation>
    <scope>NUCLEOTIDE SEQUENCE [LARGE SCALE GENOMIC DNA]</scope>
    <source>
        <strain evidence="1 2">120613-1</strain>
    </source>
</reference>
<evidence type="ECO:0000313" key="1">
    <source>
        <dbReference type="EMBL" id="RPB01486.1"/>
    </source>
</evidence>
<dbReference type="OrthoDB" id="5355583at2759"/>
<gene>
    <name evidence="1" type="ORF">L873DRAFT_1675876</name>
</gene>
<sequence length="110" mass="12491">MDYISHDQMKYILIVEAKKASLGEARKQCFLSLKNMWDCNGGGTVYGFVTMGDSWRMISFDGTFKMSEKIELMFDSMDKNEERWMAAYSILIDYFNVALSSGAKGPVEAV</sequence>
<proteinExistence type="predicted"/>
<evidence type="ECO:0000313" key="2">
    <source>
        <dbReference type="Proteomes" id="UP000276215"/>
    </source>
</evidence>
<dbReference type="AlphaFoldDB" id="A0A3N4JT14"/>
<organism evidence="1 2">
    <name type="scientific">Choiromyces venosus 120613-1</name>
    <dbReference type="NCBI Taxonomy" id="1336337"/>
    <lineage>
        <taxon>Eukaryota</taxon>
        <taxon>Fungi</taxon>
        <taxon>Dikarya</taxon>
        <taxon>Ascomycota</taxon>
        <taxon>Pezizomycotina</taxon>
        <taxon>Pezizomycetes</taxon>
        <taxon>Pezizales</taxon>
        <taxon>Tuberaceae</taxon>
        <taxon>Choiromyces</taxon>
    </lineage>
</organism>
<dbReference type="Proteomes" id="UP000276215">
    <property type="component" value="Unassembled WGS sequence"/>
</dbReference>
<accession>A0A3N4JT14</accession>